<evidence type="ECO:0000259" key="2">
    <source>
        <dbReference type="Pfam" id="PF00561"/>
    </source>
</evidence>
<dbReference type="STRING" id="1227482.C469_10676"/>
<dbReference type="AlphaFoldDB" id="M0NNC3"/>
<dbReference type="PANTHER" id="PTHR43433:SF10">
    <property type="entry name" value="AB HYDROLASE-1 DOMAIN-CONTAINING PROTEIN"/>
    <property type="match status" value="1"/>
</dbReference>
<evidence type="ECO:0000256" key="1">
    <source>
        <dbReference type="SAM" id="MobiDB-lite"/>
    </source>
</evidence>
<feature type="compositionally biased region" description="Polar residues" evidence="1">
    <location>
        <begin position="1"/>
        <end position="13"/>
    </location>
</feature>
<dbReference type="InterPro" id="IPR050471">
    <property type="entry name" value="AB_hydrolase"/>
</dbReference>
<sequence>MRAQTAPASGRSSTRGEGRFATVEREDDRRLAYAEYGTESGSPVVFLHGTPGSRRLAELFEPTAQDDDLRILAPDRPGYGRSDPWPERSIRDGEQIVRAVLDHAGIDAARLVAFSGGAPYAFAAAAALPDRIEQIDVAAGATPPEHAHERPAVQRALSRIGSATPSVLAALFRAQRWVAQRRDPSFVVAQYTTGDPDTAVPDRAAEIVRADFLEALSRHRSGVVTEFRQTAADWDVDFEAIDAPVRCWHGGDDANVPIAAVRRFEATLPTARLEVLDDADHLQTLLRSVPAILSGSESPAPPTAITETRI</sequence>
<dbReference type="Proteomes" id="UP000011650">
    <property type="component" value="Unassembled WGS sequence"/>
</dbReference>
<reference evidence="3 4" key="1">
    <citation type="journal article" date="2014" name="PLoS Genet.">
        <title>Phylogenetically driven sequencing of extremely halophilic archaea reveals strategies for static and dynamic osmo-response.</title>
        <authorList>
            <person name="Becker E.A."/>
            <person name="Seitzer P.M."/>
            <person name="Tritt A."/>
            <person name="Larsen D."/>
            <person name="Krusor M."/>
            <person name="Yao A.I."/>
            <person name="Wu D."/>
            <person name="Madern D."/>
            <person name="Eisen J.A."/>
            <person name="Darling A.E."/>
            <person name="Facciotti M.T."/>
        </authorList>
    </citation>
    <scope>NUCLEOTIDE SEQUENCE [LARGE SCALE GENOMIC DNA]</scope>
    <source>
        <strain evidence="3 4">DSM 21995</strain>
    </source>
</reference>
<dbReference type="PATRIC" id="fig|1227482.3.peg.2154"/>
<dbReference type="Pfam" id="PF00561">
    <property type="entry name" value="Abhydrolase_1"/>
    <property type="match status" value="1"/>
</dbReference>
<evidence type="ECO:0000313" key="3">
    <source>
        <dbReference type="EMBL" id="EMA59088.1"/>
    </source>
</evidence>
<dbReference type="OrthoDB" id="9890at2157"/>
<feature type="domain" description="AB hydrolase-1" evidence="2">
    <location>
        <begin position="43"/>
        <end position="282"/>
    </location>
</feature>
<proteinExistence type="predicted"/>
<comment type="caution">
    <text evidence="3">The sequence shown here is derived from an EMBL/GenBank/DDBJ whole genome shotgun (WGS) entry which is preliminary data.</text>
</comment>
<gene>
    <name evidence="3" type="ORF">C469_10676</name>
</gene>
<dbReference type="SUPFAM" id="SSF53474">
    <property type="entry name" value="alpha/beta-Hydrolases"/>
    <property type="match status" value="1"/>
</dbReference>
<dbReference type="GO" id="GO:0016787">
    <property type="term" value="F:hydrolase activity"/>
    <property type="evidence" value="ECO:0007669"/>
    <property type="project" value="UniProtKB-KW"/>
</dbReference>
<dbReference type="EMBL" id="AOJG01000030">
    <property type="protein sequence ID" value="EMA59088.1"/>
    <property type="molecule type" value="Genomic_DNA"/>
</dbReference>
<dbReference type="RefSeq" id="WP_008006446.1">
    <property type="nucleotide sequence ID" value="NZ_AOJG01000030.1"/>
</dbReference>
<accession>M0NNC3</accession>
<evidence type="ECO:0000313" key="4">
    <source>
        <dbReference type="Proteomes" id="UP000011650"/>
    </source>
</evidence>
<dbReference type="Gene3D" id="3.40.50.1820">
    <property type="entry name" value="alpha/beta hydrolase"/>
    <property type="match status" value="1"/>
</dbReference>
<keyword evidence="4" id="KW-1185">Reference proteome</keyword>
<dbReference type="InterPro" id="IPR029058">
    <property type="entry name" value="AB_hydrolase_fold"/>
</dbReference>
<name>M0NNC3_9EURY</name>
<organism evidence="3 4">
    <name type="scientific">Halorubrum lipolyticum DSM 21995</name>
    <dbReference type="NCBI Taxonomy" id="1227482"/>
    <lineage>
        <taxon>Archaea</taxon>
        <taxon>Methanobacteriati</taxon>
        <taxon>Methanobacteriota</taxon>
        <taxon>Stenosarchaea group</taxon>
        <taxon>Halobacteria</taxon>
        <taxon>Halobacteriales</taxon>
        <taxon>Haloferacaceae</taxon>
        <taxon>Halorubrum</taxon>
    </lineage>
</organism>
<feature type="compositionally biased region" description="Basic and acidic residues" evidence="1">
    <location>
        <begin position="14"/>
        <end position="25"/>
    </location>
</feature>
<dbReference type="PANTHER" id="PTHR43433">
    <property type="entry name" value="HYDROLASE, ALPHA/BETA FOLD FAMILY PROTEIN"/>
    <property type="match status" value="1"/>
</dbReference>
<protein>
    <submittedName>
        <fullName evidence="3">Alpha/beta hydrolase fold protein</fullName>
    </submittedName>
</protein>
<keyword evidence="3" id="KW-0378">Hydrolase</keyword>
<feature type="region of interest" description="Disordered" evidence="1">
    <location>
        <begin position="1"/>
        <end position="25"/>
    </location>
</feature>
<dbReference type="InterPro" id="IPR000073">
    <property type="entry name" value="AB_hydrolase_1"/>
</dbReference>